<dbReference type="InterPro" id="IPR023010">
    <property type="entry name" value="GcvPA"/>
</dbReference>
<dbReference type="SUPFAM" id="SSF53383">
    <property type="entry name" value="PLP-dependent transferases"/>
    <property type="match status" value="1"/>
</dbReference>
<dbReference type="Gene3D" id="3.90.1150.10">
    <property type="entry name" value="Aspartate Aminotransferase, domain 1"/>
    <property type="match status" value="1"/>
</dbReference>
<evidence type="ECO:0000259" key="5">
    <source>
        <dbReference type="Pfam" id="PF02347"/>
    </source>
</evidence>
<dbReference type="PIRSF" id="PIRSF006815">
    <property type="entry name" value="GcvPA"/>
    <property type="match status" value="1"/>
</dbReference>
<reference evidence="6 7" key="1">
    <citation type="submission" date="2017-07" db="EMBL/GenBank/DDBJ databases">
        <title>Paenibacillus herberti R33 genome sequencing and assembly.</title>
        <authorList>
            <person name="Su W."/>
        </authorList>
    </citation>
    <scope>NUCLEOTIDE SEQUENCE [LARGE SCALE GENOMIC DNA]</scope>
    <source>
        <strain evidence="6 7">R33</strain>
    </source>
</reference>
<dbReference type="GO" id="GO:0004375">
    <property type="term" value="F:glycine dehydrogenase (decarboxylating) activity"/>
    <property type="evidence" value="ECO:0007669"/>
    <property type="project" value="UniProtKB-EC"/>
</dbReference>
<protein>
    <recommendedName>
        <fullName evidence="4">Probable glycine dehydrogenase (decarboxylating) subunit 1</fullName>
        <ecNumber evidence="4">1.4.4.2</ecNumber>
    </recommendedName>
    <alternativeName>
        <fullName evidence="4">Glycine cleavage system P-protein subunit 1</fullName>
    </alternativeName>
    <alternativeName>
        <fullName evidence="4">Glycine decarboxylase subunit 1</fullName>
    </alternativeName>
    <alternativeName>
        <fullName evidence="4">Glycine dehydrogenase (aminomethyl-transferring) subunit 1</fullName>
    </alternativeName>
</protein>
<dbReference type="CDD" id="cd00613">
    <property type="entry name" value="GDC-P"/>
    <property type="match status" value="1"/>
</dbReference>
<dbReference type="InterPro" id="IPR015422">
    <property type="entry name" value="PyrdxlP-dep_Trfase_small"/>
</dbReference>
<gene>
    <name evidence="4" type="primary">gcvPA</name>
    <name evidence="6" type="ORF">CGZ75_24085</name>
</gene>
<keyword evidence="7" id="KW-1185">Reference proteome</keyword>
<evidence type="ECO:0000313" key="6">
    <source>
        <dbReference type="EMBL" id="OXM13232.1"/>
    </source>
</evidence>
<dbReference type="EMBL" id="NMUQ01000004">
    <property type="protein sequence ID" value="OXM13232.1"/>
    <property type="molecule type" value="Genomic_DNA"/>
</dbReference>
<dbReference type="PANTHER" id="PTHR42806">
    <property type="entry name" value="GLYCINE CLEAVAGE SYSTEM P-PROTEIN"/>
    <property type="match status" value="1"/>
</dbReference>
<dbReference type="GO" id="GO:0019464">
    <property type="term" value="P:glycine decarboxylation via glycine cleavage system"/>
    <property type="evidence" value="ECO:0007669"/>
    <property type="project" value="UniProtKB-UniRule"/>
</dbReference>
<evidence type="ECO:0000313" key="7">
    <source>
        <dbReference type="Proteomes" id="UP000215145"/>
    </source>
</evidence>
<dbReference type="Gene3D" id="3.40.640.10">
    <property type="entry name" value="Type I PLP-dependent aspartate aminotransferase-like (Major domain)"/>
    <property type="match status" value="1"/>
</dbReference>
<evidence type="ECO:0000256" key="1">
    <source>
        <dbReference type="ARBA" id="ARBA00003788"/>
    </source>
</evidence>
<keyword evidence="2 4" id="KW-0560">Oxidoreductase</keyword>
<dbReference type="Pfam" id="PF02347">
    <property type="entry name" value="GDC-P"/>
    <property type="match status" value="1"/>
</dbReference>
<dbReference type="InterPro" id="IPR015421">
    <property type="entry name" value="PyrdxlP-dep_Trfase_major"/>
</dbReference>
<dbReference type="Proteomes" id="UP000215145">
    <property type="component" value="Unassembled WGS sequence"/>
</dbReference>
<name>A0A229NTS7_9BACL</name>
<comment type="caution">
    <text evidence="6">The sequence shown here is derived from an EMBL/GenBank/DDBJ whole genome shotgun (WGS) entry which is preliminary data.</text>
</comment>
<dbReference type="AlphaFoldDB" id="A0A229NTS7"/>
<comment type="similarity">
    <text evidence="4">Belongs to the GcvP family. N-terminal subunit subfamily.</text>
</comment>
<evidence type="ECO:0000256" key="4">
    <source>
        <dbReference type="HAMAP-Rule" id="MF_00712"/>
    </source>
</evidence>
<accession>A0A229NTS7</accession>
<dbReference type="InterPro" id="IPR015424">
    <property type="entry name" value="PyrdxlP-dep_Trfase"/>
</dbReference>
<organism evidence="6 7">
    <name type="scientific">Paenibacillus herberti</name>
    <dbReference type="NCBI Taxonomy" id="1619309"/>
    <lineage>
        <taxon>Bacteria</taxon>
        <taxon>Bacillati</taxon>
        <taxon>Bacillota</taxon>
        <taxon>Bacilli</taxon>
        <taxon>Bacillales</taxon>
        <taxon>Paenibacillaceae</taxon>
        <taxon>Paenibacillus</taxon>
    </lineage>
</organism>
<dbReference type="NCBIfam" id="NF001696">
    <property type="entry name" value="PRK00451.1"/>
    <property type="match status" value="1"/>
</dbReference>
<evidence type="ECO:0000256" key="3">
    <source>
        <dbReference type="ARBA" id="ARBA00049026"/>
    </source>
</evidence>
<dbReference type="RefSeq" id="WP_089526962.1">
    <property type="nucleotide sequence ID" value="NZ_NMUQ01000004.1"/>
</dbReference>
<dbReference type="HAMAP" id="MF_00712">
    <property type="entry name" value="GcvPA"/>
    <property type="match status" value="1"/>
</dbReference>
<proteinExistence type="inferred from homology"/>
<feature type="domain" description="Glycine cleavage system P-protein N-terminal" evidence="5">
    <location>
        <begin position="5"/>
        <end position="447"/>
    </location>
</feature>
<dbReference type="PANTHER" id="PTHR42806:SF1">
    <property type="entry name" value="GLYCINE DEHYDROGENASE (DECARBOXYLATING)"/>
    <property type="match status" value="1"/>
</dbReference>
<dbReference type="InterPro" id="IPR020581">
    <property type="entry name" value="GDC_P"/>
</dbReference>
<comment type="catalytic activity">
    <reaction evidence="3 4">
        <text>N(6)-[(R)-lipoyl]-L-lysyl-[glycine-cleavage complex H protein] + glycine + H(+) = N(6)-[(R)-S(8)-aminomethyldihydrolipoyl]-L-lysyl-[glycine-cleavage complex H protein] + CO2</text>
        <dbReference type="Rhea" id="RHEA:24304"/>
        <dbReference type="Rhea" id="RHEA-COMP:10494"/>
        <dbReference type="Rhea" id="RHEA-COMP:10495"/>
        <dbReference type="ChEBI" id="CHEBI:15378"/>
        <dbReference type="ChEBI" id="CHEBI:16526"/>
        <dbReference type="ChEBI" id="CHEBI:57305"/>
        <dbReference type="ChEBI" id="CHEBI:83099"/>
        <dbReference type="ChEBI" id="CHEBI:83143"/>
        <dbReference type="EC" id="1.4.4.2"/>
    </reaction>
</comment>
<dbReference type="InterPro" id="IPR049315">
    <property type="entry name" value="GDC-P_N"/>
</dbReference>
<evidence type="ECO:0000256" key="2">
    <source>
        <dbReference type="ARBA" id="ARBA00023002"/>
    </source>
</evidence>
<dbReference type="EC" id="1.4.4.2" evidence="4"/>
<dbReference type="GO" id="GO:0009116">
    <property type="term" value="P:nucleoside metabolic process"/>
    <property type="evidence" value="ECO:0007669"/>
    <property type="project" value="InterPro"/>
</dbReference>
<comment type="subunit">
    <text evidence="4">The glycine cleavage system is composed of four proteins: P, T, L and H. In this organism, the P 'protein' is a heterodimer of two subunits.</text>
</comment>
<comment type="function">
    <text evidence="1 4">The glycine cleavage system catalyzes the degradation of glycine. The P protein binds the alpha-amino group of glycine through its pyridoxal phosphate cofactor; CO(2) is released and the remaining methylamine moiety is then transferred to the lipoamide cofactor of the H protein.</text>
</comment>
<sequence length="459" mass="49580">MTSQHRYIPMTEQDQTEMLQTIGAASIDDLFRDIPASIRYEGTLPMSGALDEWALLRHLKQLAGRNADQDSSISFLGAGLYDHHIPVVINHLASRSEFYTAYTPYQPEISQGELQAIFEFQSYICELTGMAVANASMYDGATALAEAAALASAHTRRKRIVISRAVHPEAREIVRTTARGLGLDVVEVAVKDGLTDMDALAAAIDETTAAVLLQSPNFLGGIENLAAIEPAVHAAKALLVVSANPLSLGLLESPGALGADIVVGDAQPLGIASSLGGPTCGFFAVAEPLMRRMPGRIVGQTKDLDGKRGFVLTLQAREQHIRREKATSNICSNQALLALCASIYLSVMGKQGIRDTAELNIRKSHYGARMLGALEGFSLPWQPQTPFFNEFVLRLPDGINVSELNRRLLQEGFFGGYDLGGAYPELEGHMLVAVTEKRTREEIDAFAAALGRLSKVVHV</sequence>
<dbReference type="OrthoDB" id="9771867at2"/>